<evidence type="ECO:0008006" key="4">
    <source>
        <dbReference type="Google" id="ProtNLM"/>
    </source>
</evidence>
<dbReference type="EMBL" id="CP094528">
    <property type="protein sequence ID" value="UOE45850.1"/>
    <property type="molecule type" value="Genomic_DNA"/>
</dbReference>
<dbReference type="Proteomes" id="UP000832097">
    <property type="component" value="Chromosome"/>
</dbReference>
<organism evidence="2 3">
    <name type="scientific">Agromyces larvae</name>
    <dbReference type="NCBI Taxonomy" id="2929802"/>
    <lineage>
        <taxon>Bacteria</taxon>
        <taxon>Bacillati</taxon>
        <taxon>Actinomycetota</taxon>
        <taxon>Actinomycetes</taxon>
        <taxon>Micrococcales</taxon>
        <taxon>Microbacteriaceae</taxon>
        <taxon>Agromyces</taxon>
    </lineage>
</organism>
<dbReference type="RefSeq" id="WP_243558517.1">
    <property type="nucleotide sequence ID" value="NZ_CP094528.1"/>
</dbReference>
<sequence length="55" mass="5995">MSGPDAHDPTPDRDLADEAVRAAEQHQRAEEEADEAEAVVVRDDDGSGIHEERAQ</sequence>
<feature type="region of interest" description="Disordered" evidence="1">
    <location>
        <begin position="20"/>
        <end position="55"/>
    </location>
</feature>
<evidence type="ECO:0000313" key="2">
    <source>
        <dbReference type="EMBL" id="UOE45850.1"/>
    </source>
</evidence>
<reference evidence="2 3" key="1">
    <citation type="submission" date="2022-03" db="EMBL/GenBank/DDBJ databases">
        <title>Mucilaginibacter sp. isolated from the gut of Protaetia brevitarsis seulensis larvae.</title>
        <authorList>
            <person name="Won M."/>
            <person name="Kim S.-J."/>
            <person name="Kwon S.-W."/>
        </authorList>
    </citation>
    <scope>NUCLEOTIDE SEQUENCE [LARGE SCALE GENOMIC DNA]</scope>
    <source>
        <strain evidence="2 3">CFWR-12</strain>
    </source>
</reference>
<protein>
    <recommendedName>
        <fullName evidence="4">Nucleotide exchange factor GrpE</fullName>
    </recommendedName>
</protein>
<name>A0ABY4CAX9_9MICO</name>
<evidence type="ECO:0000256" key="1">
    <source>
        <dbReference type="SAM" id="MobiDB-lite"/>
    </source>
</evidence>
<evidence type="ECO:0000313" key="3">
    <source>
        <dbReference type="Proteomes" id="UP000832097"/>
    </source>
</evidence>
<feature type="compositionally biased region" description="Basic and acidic residues" evidence="1">
    <location>
        <begin position="20"/>
        <end position="30"/>
    </location>
</feature>
<accession>A0ABY4CAX9</accession>
<proteinExistence type="predicted"/>
<gene>
    <name evidence="2" type="ORF">MTO99_08945</name>
</gene>
<feature type="compositionally biased region" description="Basic and acidic residues" evidence="1">
    <location>
        <begin position="40"/>
        <end position="55"/>
    </location>
</feature>
<keyword evidence="3" id="KW-1185">Reference proteome</keyword>